<feature type="compositionally biased region" description="Basic and acidic residues" evidence="2">
    <location>
        <begin position="343"/>
        <end position="409"/>
    </location>
</feature>
<feature type="compositionally biased region" description="Basic residues" evidence="2">
    <location>
        <begin position="410"/>
        <end position="420"/>
    </location>
</feature>
<evidence type="ECO:0000256" key="1">
    <source>
        <dbReference type="SAM" id="Coils"/>
    </source>
</evidence>
<name>A0A7E4V9D8_PANRE</name>
<feature type="compositionally biased region" description="Basic and acidic residues" evidence="2">
    <location>
        <begin position="588"/>
        <end position="607"/>
    </location>
</feature>
<feature type="compositionally biased region" description="Low complexity" evidence="2">
    <location>
        <begin position="510"/>
        <end position="519"/>
    </location>
</feature>
<feature type="coiled-coil region" evidence="1">
    <location>
        <begin position="176"/>
        <end position="219"/>
    </location>
</feature>
<feature type="region of interest" description="Disordered" evidence="2">
    <location>
        <begin position="686"/>
        <end position="719"/>
    </location>
</feature>
<protein>
    <submittedName>
        <fullName evidence="4">Microtubule-binding protein</fullName>
    </submittedName>
</protein>
<feature type="compositionally biased region" description="Low complexity" evidence="2">
    <location>
        <begin position="690"/>
        <end position="700"/>
    </location>
</feature>
<reference evidence="3" key="1">
    <citation type="journal article" date="2013" name="Genetics">
        <title>The draft genome and transcriptome of Panagrellus redivivus are shaped by the harsh demands of a free-living lifestyle.</title>
        <authorList>
            <person name="Srinivasan J."/>
            <person name="Dillman A.R."/>
            <person name="Macchietto M.G."/>
            <person name="Heikkinen L."/>
            <person name="Lakso M."/>
            <person name="Fracchia K.M."/>
            <person name="Antoshechkin I."/>
            <person name="Mortazavi A."/>
            <person name="Wong G."/>
            <person name="Sternberg P.W."/>
        </authorList>
    </citation>
    <scope>NUCLEOTIDE SEQUENCE [LARGE SCALE GENOMIC DNA]</scope>
    <source>
        <strain evidence="3">MT8872</strain>
    </source>
</reference>
<dbReference type="WBParaSite" id="Pan_g18084.t1">
    <property type="protein sequence ID" value="Pan_g18084.t1"/>
    <property type="gene ID" value="Pan_g18084"/>
</dbReference>
<accession>A0A7E4V9D8</accession>
<organism evidence="3 4">
    <name type="scientific">Panagrellus redivivus</name>
    <name type="common">Microworm</name>
    <dbReference type="NCBI Taxonomy" id="6233"/>
    <lineage>
        <taxon>Eukaryota</taxon>
        <taxon>Metazoa</taxon>
        <taxon>Ecdysozoa</taxon>
        <taxon>Nematoda</taxon>
        <taxon>Chromadorea</taxon>
        <taxon>Rhabditida</taxon>
        <taxon>Tylenchina</taxon>
        <taxon>Panagrolaimomorpha</taxon>
        <taxon>Panagrolaimoidea</taxon>
        <taxon>Panagrolaimidae</taxon>
        <taxon>Panagrellus</taxon>
    </lineage>
</organism>
<sequence length="735" mass="83328">MVPDSLTQHVNAMLTKYSGLVTTSEEAHRLRASFTNLFQNETTVVGLRRLLDVIEEIVSSKSPQVDLLVRDITTAHRYITARKIEVDRATKQLNARIAAIAKSANPVELRQVMETLQAMKVSADKTFQTEKKLQQALVRRLNERIGALTSFTQQVREYPSKIAETDSENKKILTQLQLACATKDSLETQLAELVQNATAQQYELKRQSEEQEAASARIETLVGSKDAADAEIVKLEALDHTLHSEIDAAKTELDALHAKNEETLDADRSEFQAELAEATSSLEARKTKFAEIQKRHDDTNAHLKDVADEEISVDLKLQKANLDIAETLAKITQQEDDYQMAKAAKERHEREQVEVLEAERRARQEQARISAEKAEAERLRREEEARVQAEKDRRLAEFEAKEAAEQERKQKIREKRLQRKREREGHSKHDAASDYHSDTSSVYNQRDARSTPFPSKKPKDVRGNSASCVPRKAKSVAPESDKRERYSSSDSDDNYVPTPEKRLSKKQRASSSELFVSESHSAEDKEHFDIKDKNAEFVRDSLEAGIKTDKTPIKKEALKSDSDFHDTLEVFDALTKVETPVSRRKLKTTVEEEEARKTKIVPKERTSHKSKPQATQEPLPEVYSSRRPQRASTRTAQRNIHDQLKQLQVQFSDEEEEDKNAYVPKKNVNATPDKKKAVVKKAIVTPDKNPSVPEKTVTPKTPVPPKLPTKPPKIAPPPVQMPAAYTEAEMSFWDC</sequence>
<dbReference type="Proteomes" id="UP000492821">
    <property type="component" value="Unassembled WGS sequence"/>
</dbReference>
<feature type="compositionally biased region" description="Pro residues" evidence="2">
    <location>
        <begin position="701"/>
        <end position="719"/>
    </location>
</feature>
<dbReference type="AlphaFoldDB" id="A0A7E4V9D8"/>
<keyword evidence="1" id="KW-0175">Coiled coil</keyword>
<evidence type="ECO:0000256" key="2">
    <source>
        <dbReference type="SAM" id="MobiDB-lite"/>
    </source>
</evidence>
<evidence type="ECO:0000313" key="3">
    <source>
        <dbReference type="Proteomes" id="UP000492821"/>
    </source>
</evidence>
<proteinExistence type="predicted"/>
<reference evidence="4" key="2">
    <citation type="submission" date="2020-10" db="UniProtKB">
        <authorList>
            <consortium name="WormBaseParasite"/>
        </authorList>
    </citation>
    <scope>IDENTIFICATION</scope>
</reference>
<feature type="compositionally biased region" description="Basic and acidic residues" evidence="2">
    <location>
        <begin position="421"/>
        <end position="437"/>
    </location>
</feature>
<evidence type="ECO:0000313" key="4">
    <source>
        <dbReference type="WBParaSite" id="Pan_g18084.t1"/>
    </source>
</evidence>
<feature type="region of interest" description="Disordered" evidence="2">
    <location>
        <begin position="339"/>
        <end position="528"/>
    </location>
</feature>
<keyword evidence="3" id="KW-1185">Reference proteome</keyword>
<feature type="region of interest" description="Disordered" evidence="2">
    <location>
        <begin position="582"/>
        <end position="640"/>
    </location>
</feature>